<proteinExistence type="predicted"/>
<name>A0A843XS03_COLES</name>
<dbReference type="EMBL" id="NMUH01012102">
    <property type="protein sequence ID" value="MQM22076.1"/>
    <property type="molecule type" value="Genomic_DNA"/>
</dbReference>
<dbReference type="Proteomes" id="UP000652761">
    <property type="component" value="Unassembled WGS sequence"/>
</dbReference>
<organism evidence="1 2">
    <name type="scientific">Colocasia esculenta</name>
    <name type="common">Wild taro</name>
    <name type="synonym">Arum esculentum</name>
    <dbReference type="NCBI Taxonomy" id="4460"/>
    <lineage>
        <taxon>Eukaryota</taxon>
        <taxon>Viridiplantae</taxon>
        <taxon>Streptophyta</taxon>
        <taxon>Embryophyta</taxon>
        <taxon>Tracheophyta</taxon>
        <taxon>Spermatophyta</taxon>
        <taxon>Magnoliopsida</taxon>
        <taxon>Liliopsida</taxon>
        <taxon>Araceae</taxon>
        <taxon>Aroideae</taxon>
        <taxon>Colocasieae</taxon>
        <taxon>Colocasia</taxon>
    </lineage>
</organism>
<gene>
    <name evidence="1" type="ORF">Taro_055124</name>
</gene>
<keyword evidence="2" id="KW-1185">Reference proteome</keyword>
<accession>A0A843XS03</accession>
<protein>
    <submittedName>
        <fullName evidence="1">Uncharacterized protein</fullName>
    </submittedName>
</protein>
<evidence type="ECO:0000313" key="1">
    <source>
        <dbReference type="EMBL" id="MQM22076.1"/>
    </source>
</evidence>
<reference evidence="1" key="1">
    <citation type="submission" date="2017-07" db="EMBL/GenBank/DDBJ databases">
        <title>Taro Niue Genome Assembly and Annotation.</title>
        <authorList>
            <person name="Atibalentja N."/>
            <person name="Keating K."/>
            <person name="Fields C.J."/>
        </authorList>
    </citation>
    <scope>NUCLEOTIDE SEQUENCE</scope>
    <source>
        <strain evidence="1">Niue_2</strain>
        <tissue evidence="1">Leaf</tissue>
    </source>
</reference>
<evidence type="ECO:0000313" key="2">
    <source>
        <dbReference type="Proteomes" id="UP000652761"/>
    </source>
</evidence>
<sequence length="12" mass="1377">MGLHTRTVFEEG</sequence>
<comment type="caution">
    <text evidence="1">The sequence shown here is derived from an EMBL/GenBank/DDBJ whole genome shotgun (WGS) entry which is preliminary data.</text>
</comment>